<evidence type="ECO:0000313" key="7">
    <source>
        <dbReference type="EMBL" id="WVZ16927.1"/>
    </source>
</evidence>
<dbReference type="InterPro" id="IPR007527">
    <property type="entry name" value="Znf_SWIM"/>
</dbReference>
<evidence type="ECO:0000256" key="3">
    <source>
        <dbReference type="ARBA" id="ARBA00022833"/>
    </source>
</evidence>
<dbReference type="Pfam" id="PF26130">
    <property type="entry name" value="PB1-like"/>
    <property type="match status" value="1"/>
</dbReference>
<feature type="compositionally biased region" description="Low complexity" evidence="5">
    <location>
        <begin position="893"/>
        <end position="909"/>
    </location>
</feature>
<dbReference type="EMBL" id="CP144698">
    <property type="protein sequence ID" value="WVZ16927.1"/>
    <property type="molecule type" value="Genomic_DNA"/>
</dbReference>
<evidence type="ECO:0000256" key="5">
    <source>
        <dbReference type="SAM" id="MobiDB-lite"/>
    </source>
</evidence>
<organism evidence="7 8">
    <name type="scientific">Vigna mungo</name>
    <name type="common">Black gram</name>
    <name type="synonym">Phaseolus mungo</name>
    <dbReference type="NCBI Taxonomy" id="3915"/>
    <lineage>
        <taxon>Eukaryota</taxon>
        <taxon>Viridiplantae</taxon>
        <taxon>Streptophyta</taxon>
        <taxon>Embryophyta</taxon>
        <taxon>Tracheophyta</taxon>
        <taxon>Spermatophyta</taxon>
        <taxon>Magnoliopsida</taxon>
        <taxon>eudicotyledons</taxon>
        <taxon>Gunneridae</taxon>
        <taxon>Pentapetalae</taxon>
        <taxon>rosids</taxon>
        <taxon>fabids</taxon>
        <taxon>Fabales</taxon>
        <taxon>Fabaceae</taxon>
        <taxon>Papilionoideae</taxon>
        <taxon>50 kb inversion clade</taxon>
        <taxon>NPAAA clade</taxon>
        <taxon>indigoferoid/millettioid clade</taxon>
        <taxon>Phaseoleae</taxon>
        <taxon>Vigna</taxon>
    </lineage>
</organism>
<dbReference type="Pfam" id="PF10551">
    <property type="entry name" value="MULE"/>
    <property type="match status" value="1"/>
</dbReference>
<feature type="domain" description="SWIM-type" evidence="6">
    <location>
        <begin position="755"/>
        <end position="787"/>
    </location>
</feature>
<dbReference type="PANTHER" id="PTHR31973">
    <property type="entry name" value="POLYPROTEIN, PUTATIVE-RELATED"/>
    <property type="match status" value="1"/>
</dbReference>
<sequence length="909" mass="103568">MEDPFEVVFHHGGRFIKDGPLRYEGESTILAFDPDVWSYFIIVSVVKGLGYDGFKELWYSVGRGSVLDDKLEALMNDRGALQMMTLARLNGQVHLFVVHTVSEPEIIHLLENVPHNIGEEEVEPVMHGSDDDGGCEQGHEKCQEVGDGECKVPVSEGKMEADVLDGEIEAECDVGESERDDVVQGQIETECHVSESEKDDVVCDVGESEGDNGDVCSWSSSGEDDNVHCNVDVPSMDDLVDCDIQEEVGHGVGNWFGEIEVDVEDDAPSWTRIFDSDEDVGINTENDRGLSDDNWESEELLSGGESDGEDYDQESYGKFVTFSMPKTMVDYKWDLGTYFANKQDILDAIKTYAVENGRNLTYVKNDKKRIRVKCMGAKGKCPWMTYCGYMNAVRTREHKVKLMNSKWLSKRLEKTVRENPKVKVGEIRDKISRKWNVGVSRSMAFREKCIASDHVDGSFKEQYKRIYDYANELLARNPRSTVKVEVEENVSGHIFKRFYVCLKACKDSFVSCRPIIGLDGAFLKGKYGGELLTAIARDANDQMLPLAYAIVQVENKETWKWFLELLVQDIGGEASLTFISDQQKTFDNIANLKLQGLMQAFEEVIPRVDQRFCVRHLYANFRKNFPGKQLKQMMWKAPTATHPQAWETEMTKLKEVNLKAFKYLIKIPPRFTTTTKCDTLVNNMSEAFNSVLVKANRNHVGGDPPLLDEQMGNKLNQESINVWSRLNKESQLTKFWIPTLKLFEVRHVSQAENKFIVDIDKLECTCRKWAISGIPCCHALAAMKFLNLDAEEFILVCFRKSAYEAMYSSIVYPINGENMWQITPYNEVLPPKKRTLPRRPKKKRRLHEWELVRDETRMRKGGIQKRCGICKDLGHNRTSCQKSTQDGEVNPDQTQQSNQTNEENITSSN</sequence>
<dbReference type="AlphaFoldDB" id="A0AAQ3NY50"/>
<reference evidence="7 8" key="1">
    <citation type="journal article" date="2023" name="Life. Sci Alliance">
        <title>Evolutionary insights into 3D genome organization and epigenetic landscape of Vigna mungo.</title>
        <authorList>
            <person name="Junaid A."/>
            <person name="Singh B."/>
            <person name="Bhatia S."/>
        </authorList>
    </citation>
    <scope>NUCLEOTIDE SEQUENCE [LARGE SCALE GENOMIC DNA]</scope>
    <source>
        <strain evidence="7">Urdbean</strain>
    </source>
</reference>
<accession>A0AAQ3NY50</accession>
<dbReference type="GO" id="GO:0008270">
    <property type="term" value="F:zinc ion binding"/>
    <property type="evidence" value="ECO:0007669"/>
    <property type="project" value="UniProtKB-KW"/>
</dbReference>
<evidence type="ECO:0000256" key="4">
    <source>
        <dbReference type="PROSITE-ProRule" id="PRU00325"/>
    </source>
</evidence>
<dbReference type="PROSITE" id="PS50966">
    <property type="entry name" value="ZF_SWIM"/>
    <property type="match status" value="1"/>
</dbReference>
<keyword evidence="1" id="KW-0479">Metal-binding</keyword>
<evidence type="ECO:0000256" key="2">
    <source>
        <dbReference type="ARBA" id="ARBA00022771"/>
    </source>
</evidence>
<feature type="region of interest" description="Disordered" evidence="5">
    <location>
        <begin position="277"/>
        <end position="311"/>
    </location>
</feature>
<evidence type="ECO:0000259" key="6">
    <source>
        <dbReference type="PROSITE" id="PS50966"/>
    </source>
</evidence>
<dbReference type="InterPro" id="IPR058594">
    <property type="entry name" value="PB1-like_dom_pln"/>
</dbReference>
<dbReference type="Pfam" id="PF04434">
    <property type="entry name" value="SWIM"/>
    <property type="match status" value="1"/>
</dbReference>
<keyword evidence="2 4" id="KW-0863">Zinc-finger</keyword>
<name>A0AAQ3NY50_VIGMU</name>
<feature type="compositionally biased region" description="Polar residues" evidence="5">
    <location>
        <begin position="878"/>
        <end position="887"/>
    </location>
</feature>
<protein>
    <recommendedName>
        <fullName evidence="6">SWIM-type domain-containing protein</fullName>
    </recommendedName>
</protein>
<proteinExistence type="predicted"/>
<dbReference type="InterPro" id="IPR004332">
    <property type="entry name" value="Transposase_MuDR"/>
</dbReference>
<dbReference type="Proteomes" id="UP001374535">
    <property type="component" value="Chromosome 3"/>
</dbReference>
<dbReference type="InterPro" id="IPR018289">
    <property type="entry name" value="MULE_transposase_dom"/>
</dbReference>
<dbReference type="PANTHER" id="PTHR31973:SF187">
    <property type="entry name" value="MUTATOR TRANSPOSASE MUDRA PROTEIN"/>
    <property type="match status" value="1"/>
</dbReference>
<gene>
    <name evidence="7" type="ORF">V8G54_009909</name>
</gene>
<keyword evidence="8" id="KW-1185">Reference proteome</keyword>
<feature type="region of interest" description="Disordered" evidence="5">
    <location>
        <begin position="878"/>
        <end position="909"/>
    </location>
</feature>
<dbReference type="InterPro" id="IPR006564">
    <property type="entry name" value="Znf_PMZ"/>
</dbReference>
<dbReference type="SMART" id="SM00575">
    <property type="entry name" value="ZnF_PMZ"/>
    <property type="match status" value="1"/>
</dbReference>
<keyword evidence="3" id="KW-0862">Zinc</keyword>
<evidence type="ECO:0000256" key="1">
    <source>
        <dbReference type="ARBA" id="ARBA00022723"/>
    </source>
</evidence>
<evidence type="ECO:0000313" key="8">
    <source>
        <dbReference type="Proteomes" id="UP001374535"/>
    </source>
</evidence>
<dbReference type="Pfam" id="PF03108">
    <property type="entry name" value="DBD_Tnp_Mut"/>
    <property type="match status" value="1"/>
</dbReference>